<sequence>MACIIVVSTSHPDPLSELIRLSDEQTQQQRSGDASYPRWFASNIVKLYVLIHDAAQVGVSYFGWSPFSCTSRNAPIRPSVSIASPEDTLPSSRSGGVFAPK</sequence>
<dbReference type="Pfam" id="PF12739">
    <property type="entry name" value="TRAPPC-Trs85"/>
    <property type="match status" value="1"/>
</dbReference>
<evidence type="ECO:0000313" key="3">
    <source>
        <dbReference type="Proteomes" id="UP000272942"/>
    </source>
</evidence>
<accession>A0A3P8IQY3</accession>
<evidence type="ECO:0000256" key="1">
    <source>
        <dbReference type="SAM" id="MobiDB-lite"/>
    </source>
</evidence>
<dbReference type="EMBL" id="UZAN01055217">
    <property type="protein sequence ID" value="VDP90765.1"/>
    <property type="molecule type" value="Genomic_DNA"/>
</dbReference>
<reference evidence="2 3" key="1">
    <citation type="submission" date="2018-11" db="EMBL/GenBank/DDBJ databases">
        <authorList>
            <consortium name="Pathogen Informatics"/>
        </authorList>
    </citation>
    <scope>NUCLEOTIDE SEQUENCE [LARGE SCALE GENOMIC DNA]</scope>
    <source>
        <strain evidence="2 3">Egypt</strain>
    </source>
</reference>
<dbReference type="OrthoDB" id="203724at2759"/>
<gene>
    <name evidence="2" type="ORF">ECPE_LOCUS13493</name>
</gene>
<proteinExistence type="predicted"/>
<name>A0A3P8IQY3_9TREM</name>
<dbReference type="AlphaFoldDB" id="A0A3P8IQY3"/>
<protein>
    <submittedName>
        <fullName evidence="2">Uncharacterized protein</fullName>
    </submittedName>
</protein>
<organism evidence="2 3">
    <name type="scientific">Echinostoma caproni</name>
    <dbReference type="NCBI Taxonomy" id="27848"/>
    <lineage>
        <taxon>Eukaryota</taxon>
        <taxon>Metazoa</taxon>
        <taxon>Spiralia</taxon>
        <taxon>Lophotrochozoa</taxon>
        <taxon>Platyhelminthes</taxon>
        <taxon>Trematoda</taxon>
        <taxon>Digenea</taxon>
        <taxon>Plagiorchiida</taxon>
        <taxon>Echinostomata</taxon>
        <taxon>Echinostomatoidea</taxon>
        <taxon>Echinostomatidae</taxon>
        <taxon>Echinostoma</taxon>
    </lineage>
</organism>
<keyword evidence="3" id="KW-1185">Reference proteome</keyword>
<dbReference type="Proteomes" id="UP000272942">
    <property type="component" value="Unassembled WGS sequence"/>
</dbReference>
<evidence type="ECO:0000313" key="2">
    <source>
        <dbReference type="EMBL" id="VDP90765.1"/>
    </source>
</evidence>
<feature type="region of interest" description="Disordered" evidence="1">
    <location>
        <begin position="79"/>
        <end position="101"/>
    </location>
</feature>
<dbReference type="InterPro" id="IPR024420">
    <property type="entry name" value="TRAPP_III_complex_Trs85"/>
</dbReference>